<feature type="compositionally biased region" description="Gly residues" evidence="1">
    <location>
        <begin position="128"/>
        <end position="138"/>
    </location>
</feature>
<dbReference type="Proteomes" id="UP001652663">
    <property type="component" value="Chromosome 14"/>
</dbReference>
<gene>
    <name evidence="3" type="primary">LOC139186829</name>
</gene>
<evidence type="ECO:0000313" key="3">
    <source>
        <dbReference type="RefSeq" id="XP_070658275.1"/>
    </source>
</evidence>
<proteinExistence type="predicted"/>
<sequence length="208" mass="21790">MVQTPAARPSPAARQPQRRLCRADWIAAPRCSGNVGLLRLPLGITNVRPVYFGCYTRFPSQPCADRKLLLTEALRRHCGVPRSAGFDHAQELDPVGPGQARALAPPPSRLTTGSLRTLGRVRRRGRGGGRGGGGGGGRLQSAWAEPPYVRLSGSEGREWAPSSSGFAEGSPGSGEAAADEECSPPPALGFRLGGSASMWCCACPCQSA</sequence>
<organism evidence="2 3">
    <name type="scientific">Bos indicus</name>
    <name type="common">Zebu</name>
    <dbReference type="NCBI Taxonomy" id="9915"/>
    <lineage>
        <taxon>Eukaryota</taxon>
        <taxon>Metazoa</taxon>
        <taxon>Chordata</taxon>
        <taxon>Craniata</taxon>
        <taxon>Vertebrata</taxon>
        <taxon>Euteleostomi</taxon>
        <taxon>Mammalia</taxon>
        <taxon>Eutheria</taxon>
        <taxon>Laurasiatheria</taxon>
        <taxon>Artiodactyla</taxon>
        <taxon>Ruminantia</taxon>
        <taxon>Pecora</taxon>
        <taxon>Bovidae</taxon>
        <taxon>Bovinae</taxon>
        <taxon>Bos</taxon>
    </lineage>
</organism>
<reference evidence="3" key="1">
    <citation type="submission" date="2025-08" db="UniProtKB">
        <authorList>
            <consortium name="RefSeq"/>
        </authorList>
    </citation>
    <scope>IDENTIFICATION</scope>
    <source>
        <tissue evidence="3">Blood</tissue>
    </source>
</reference>
<accession>A0ABM4TE04</accession>
<feature type="region of interest" description="Disordered" evidence="1">
    <location>
        <begin position="93"/>
        <end position="186"/>
    </location>
</feature>
<evidence type="ECO:0000256" key="1">
    <source>
        <dbReference type="SAM" id="MobiDB-lite"/>
    </source>
</evidence>
<feature type="compositionally biased region" description="Low complexity" evidence="1">
    <location>
        <begin position="160"/>
        <end position="176"/>
    </location>
</feature>
<dbReference type="RefSeq" id="XP_070658275.1">
    <property type="nucleotide sequence ID" value="XM_070802174.1"/>
</dbReference>
<keyword evidence="2" id="KW-1185">Reference proteome</keyword>
<evidence type="ECO:0000313" key="2">
    <source>
        <dbReference type="Proteomes" id="UP001652663"/>
    </source>
</evidence>
<name>A0ABM4TE04_BOSIN</name>
<dbReference type="GeneID" id="139186829"/>
<protein>
    <submittedName>
        <fullName evidence="3">Uncharacterized protein</fullName>
    </submittedName>
</protein>
<feature type="compositionally biased region" description="Low complexity" evidence="1">
    <location>
        <begin position="109"/>
        <end position="118"/>
    </location>
</feature>